<dbReference type="Pfam" id="PF13191">
    <property type="entry name" value="AAA_16"/>
    <property type="match status" value="1"/>
</dbReference>
<dbReference type="CDD" id="cd06170">
    <property type="entry name" value="LuxR_C_like"/>
    <property type="match status" value="1"/>
</dbReference>
<dbReference type="InterPro" id="IPR041664">
    <property type="entry name" value="AAA_16"/>
</dbReference>
<evidence type="ECO:0000313" key="5">
    <source>
        <dbReference type="Proteomes" id="UP000612585"/>
    </source>
</evidence>
<dbReference type="PRINTS" id="PR00038">
    <property type="entry name" value="HTHLUXR"/>
</dbReference>
<dbReference type="Proteomes" id="UP000612585">
    <property type="component" value="Unassembled WGS sequence"/>
</dbReference>
<evidence type="ECO:0000313" key="4">
    <source>
        <dbReference type="EMBL" id="GIJ54402.1"/>
    </source>
</evidence>
<dbReference type="RefSeq" id="WP_239151458.1">
    <property type="nucleotide sequence ID" value="NZ_BOPG01000012.1"/>
</dbReference>
<dbReference type="InterPro" id="IPR027417">
    <property type="entry name" value="P-loop_NTPase"/>
</dbReference>
<dbReference type="GO" id="GO:0005737">
    <property type="term" value="C:cytoplasm"/>
    <property type="evidence" value="ECO:0007669"/>
    <property type="project" value="TreeGrafter"/>
</dbReference>
<proteinExistence type="predicted"/>
<dbReference type="GO" id="GO:0004016">
    <property type="term" value="F:adenylate cyclase activity"/>
    <property type="evidence" value="ECO:0007669"/>
    <property type="project" value="TreeGrafter"/>
</dbReference>
<dbReference type="GO" id="GO:0006355">
    <property type="term" value="P:regulation of DNA-templated transcription"/>
    <property type="evidence" value="ECO:0007669"/>
    <property type="project" value="InterPro"/>
</dbReference>
<protein>
    <submittedName>
        <fullName evidence="4">Transcriptional regulator</fullName>
    </submittedName>
</protein>
<dbReference type="PANTHER" id="PTHR16305">
    <property type="entry name" value="TESTICULAR SOLUBLE ADENYLYL CYCLASE"/>
    <property type="match status" value="1"/>
</dbReference>
<dbReference type="SUPFAM" id="SSF46894">
    <property type="entry name" value="C-terminal effector domain of the bipartite response regulators"/>
    <property type="match status" value="1"/>
</dbReference>
<dbReference type="GO" id="GO:0003677">
    <property type="term" value="F:DNA binding"/>
    <property type="evidence" value="ECO:0007669"/>
    <property type="project" value="InterPro"/>
</dbReference>
<reference evidence="4" key="1">
    <citation type="submission" date="2021-01" db="EMBL/GenBank/DDBJ databases">
        <title>Whole genome shotgun sequence of Virgisporangium aurantiacum NBRC 16421.</title>
        <authorList>
            <person name="Komaki H."/>
            <person name="Tamura T."/>
        </authorList>
    </citation>
    <scope>NUCLEOTIDE SEQUENCE</scope>
    <source>
        <strain evidence="4">NBRC 16421</strain>
    </source>
</reference>
<dbReference type="InterPro" id="IPR016032">
    <property type="entry name" value="Sig_transdc_resp-reg_C-effctor"/>
</dbReference>
<dbReference type="EMBL" id="BOPG01000012">
    <property type="protein sequence ID" value="GIJ54402.1"/>
    <property type="molecule type" value="Genomic_DNA"/>
</dbReference>
<dbReference type="GO" id="GO:0005524">
    <property type="term" value="F:ATP binding"/>
    <property type="evidence" value="ECO:0007669"/>
    <property type="project" value="UniProtKB-KW"/>
</dbReference>
<sequence length="922" mass="97056">MALPGRRVGGHRRVPADLRGRGGECGVIDDFLGAVRAGAGRALVVHGEPGVGKTALLDHLVERASGCRLARAAGVESEMELAYAGLHQLLTPMLHRVDELPGPQCAALQTAFGLRSGPVPDRFLVGLATLSLLAEVAEEHPLICLVDDAQWLDHASAQVLGFVGRRLVAECVGLVFATRGAGNDLAGLPELRVGGLGDADARALLAAALTGPLDAQVIDRLVAETRGNPLALLELPQGLTPAELAGGFALPDAIPLSGRIEESFRRRLDALPAETGTLLLAAAAEPVGDPVLVWRAIERLGVPADAATPAVEAGLLEVGARVRFRHPLVRSAVYRSASPQARQRAHLALAEATDAGTDPDRRAWHRAHATLGPDEPVAAELERSAARARARGGLAAAAAFLRRAVTLTADPARRTDRVLAAAQASFRAGALDPTLALLTTVDGAALDESQRARVEMVRGQVAFAVGSSDAAPLLLRAASRLAPLDLGLAREIYLTAWGAASTGGHSSGAGVLLEICRAVRALPPTPGGPRPLDLLLDGLAALITDGRATATPTLQRAAAGLADIPVDHVLRWGWMAPAASNAVWDNDGALAIATRQVRLLRDAGALAELPLHLSSLSLACAWTGDFDTVAANIAEADSVAAVTGSRFAPYSALRMHALQGRETELSVAIEQAEAAGPGVALYGHWAAAVLHNGLAHYRDAVSAATTATSNTFEHWVSAWALPELVEAAARVADEKLARDALDRLADTTRPAGTDAAVGIEARSRALVSHGARAEELYREAIDRLSRTTLRPELARAYLLYGEWLRRDRRRLDARVRLRTAHDMFTAIGMDAFAARSARELAATGERVRKRATVTRGALTAQEFLIARLARDGLSNPEIGARLFLSARTVKYHLGKVFTKLDIGSRAHLDRVLPGDGAAVPPH</sequence>
<evidence type="ECO:0000256" key="1">
    <source>
        <dbReference type="ARBA" id="ARBA00022741"/>
    </source>
</evidence>
<keyword evidence="1" id="KW-0547">Nucleotide-binding</keyword>
<dbReference type="InterPro" id="IPR036388">
    <property type="entry name" value="WH-like_DNA-bd_sf"/>
</dbReference>
<gene>
    <name evidence="4" type="ORF">Vau01_019180</name>
</gene>
<dbReference type="PROSITE" id="PS50043">
    <property type="entry name" value="HTH_LUXR_2"/>
    <property type="match status" value="1"/>
</dbReference>
<organism evidence="4 5">
    <name type="scientific">Virgisporangium aurantiacum</name>
    <dbReference type="NCBI Taxonomy" id="175570"/>
    <lineage>
        <taxon>Bacteria</taxon>
        <taxon>Bacillati</taxon>
        <taxon>Actinomycetota</taxon>
        <taxon>Actinomycetes</taxon>
        <taxon>Micromonosporales</taxon>
        <taxon>Micromonosporaceae</taxon>
        <taxon>Virgisporangium</taxon>
    </lineage>
</organism>
<dbReference type="AlphaFoldDB" id="A0A8J4DZV0"/>
<dbReference type="Pfam" id="PF00196">
    <property type="entry name" value="GerE"/>
    <property type="match status" value="1"/>
</dbReference>
<evidence type="ECO:0000259" key="3">
    <source>
        <dbReference type="PROSITE" id="PS50043"/>
    </source>
</evidence>
<dbReference type="SMART" id="SM00421">
    <property type="entry name" value="HTH_LUXR"/>
    <property type="match status" value="1"/>
</dbReference>
<accession>A0A8J4DZV0</accession>
<keyword evidence="5" id="KW-1185">Reference proteome</keyword>
<evidence type="ECO:0000256" key="2">
    <source>
        <dbReference type="ARBA" id="ARBA00022840"/>
    </source>
</evidence>
<dbReference type="PANTHER" id="PTHR16305:SF35">
    <property type="entry name" value="TRANSCRIPTIONAL ACTIVATOR DOMAIN"/>
    <property type="match status" value="1"/>
</dbReference>
<keyword evidence="2" id="KW-0067">ATP-binding</keyword>
<dbReference type="Gene3D" id="1.10.10.10">
    <property type="entry name" value="Winged helix-like DNA-binding domain superfamily/Winged helix DNA-binding domain"/>
    <property type="match status" value="1"/>
</dbReference>
<name>A0A8J4DZV0_9ACTN</name>
<feature type="domain" description="HTH luxR-type" evidence="3">
    <location>
        <begin position="851"/>
        <end position="916"/>
    </location>
</feature>
<dbReference type="InterPro" id="IPR000792">
    <property type="entry name" value="Tscrpt_reg_LuxR_C"/>
</dbReference>
<comment type="caution">
    <text evidence="4">The sequence shown here is derived from an EMBL/GenBank/DDBJ whole genome shotgun (WGS) entry which is preliminary data.</text>
</comment>
<dbReference type="SUPFAM" id="SSF52540">
    <property type="entry name" value="P-loop containing nucleoside triphosphate hydrolases"/>
    <property type="match status" value="1"/>
</dbReference>